<dbReference type="GO" id="GO:0016747">
    <property type="term" value="F:acyltransferase activity, transferring groups other than amino-acyl groups"/>
    <property type="evidence" value="ECO:0007669"/>
    <property type="project" value="TreeGrafter"/>
</dbReference>
<dbReference type="Pfam" id="PF02458">
    <property type="entry name" value="Transferase"/>
    <property type="match status" value="1"/>
</dbReference>
<dbReference type="RefSeq" id="XP_058341137.1">
    <property type="nucleotide sequence ID" value="XM_058488025.1"/>
</dbReference>
<keyword evidence="1" id="KW-0808">Transferase</keyword>
<dbReference type="EMBL" id="JARTCD010000041">
    <property type="protein sequence ID" value="KAJ8656224.1"/>
    <property type="molecule type" value="Genomic_DNA"/>
</dbReference>
<dbReference type="GeneID" id="83215425"/>
<dbReference type="Gene3D" id="3.30.559.10">
    <property type="entry name" value="Chloramphenicol acetyltransferase-like domain"/>
    <property type="match status" value="2"/>
</dbReference>
<dbReference type="InterPro" id="IPR023213">
    <property type="entry name" value="CAT-like_dom_sf"/>
</dbReference>
<comment type="caution">
    <text evidence="2">The sequence shown here is derived from an EMBL/GenBank/DDBJ whole genome shotgun (WGS) entry which is preliminary data.</text>
</comment>
<accession>A0AAD7XTC3</accession>
<keyword evidence="3" id="KW-1185">Reference proteome</keyword>
<sequence>MAPLPPTYHTFDESRGLIPIKTLEKTIGKTLSKLYLYAGRLSPAPRRGRSSVQDFGKGCLFQVCELLDSFQEYKKNRYGYTTVPVGDLMPLDQYASLDTPLLGIQLTQLQGGQVLAFSFLHRMSDGLADATFITCLSCTLHNEDPPIEMYYDWQRPPFQPSPKYDHSIDYPVMSETYKRPTMKLDHDMKCIFVIDDDKANELKRQMEQEIQDHDFNITVRDAVTAFMYRVIVKAKRIKGKCDFVYVVGKRHAHPDKRLLQHFGNYFA</sequence>
<organism evidence="2 3">
    <name type="scientific">Lichtheimia ornata</name>
    <dbReference type="NCBI Taxonomy" id="688661"/>
    <lineage>
        <taxon>Eukaryota</taxon>
        <taxon>Fungi</taxon>
        <taxon>Fungi incertae sedis</taxon>
        <taxon>Mucoromycota</taxon>
        <taxon>Mucoromycotina</taxon>
        <taxon>Mucoromycetes</taxon>
        <taxon>Mucorales</taxon>
        <taxon>Lichtheimiaceae</taxon>
        <taxon>Lichtheimia</taxon>
    </lineage>
</organism>
<evidence type="ECO:0000313" key="3">
    <source>
        <dbReference type="Proteomes" id="UP001234581"/>
    </source>
</evidence>
<proteinExistence type="predicted"/>
<dbReference type="InterPro" id="IPR050317">
    <property type="entry name" value="Plant_Fungal_Acyltransferase"/>
</dbReference>
<name>A0AAD7XTC3_9FUNG</name>
<dbReference type="PANTHER" id="PTHR31642:SF310">
    <property type="entry name" value="FATTY ALCOHOL:CAFFEOYL-COA ACYLTRANSFERASE"/>
    <property type="match status" value="1"/>
</dbReference>
<reference evidence="2 3" key="1">
    <citation type="submission" date="2023-03" db="EMBL/GenBank/DDBJ databases">
        <title>Genome sequence of Lichtheimia ornata CBS 291.66.</title>
        <authorList>
            <person name="Mohabir J.T."/>
            <person name="Shea T.P."/>
            <person name="Kurbessoian T."/>
            <person name="Berby B."/>
            <person name="Fontaine J."/>
            <person name="Livny J."/>
            <person name="Gnirke A."/>
            <person name="Stajich J.E."/>
            <person name="Cuomo C.A."/>
        </authorList>
    </citation>
    <scope>NUCLEOTIDE SEQUENCE [LARGE SCALE GENOMIC DNA]</scope>
    <source>
        <strain evidence="2">CBS 291.66</strain>
    </source>
</reference>
<evidence type="ECO:0000313" key="2">
    <source>
        <dbReference type="EMBL" id="KAJ8656224.1"/>
    </source>
</evidence>
<evidence type="ECO:0000256" key="1">
    <source>
        <dbReference type="ARBA" id="ARBA00022679"/>
    </source>
</evidence>
<gene>
    <name evidence="2" type="ORF">O0I10_008018</name>
</gene>
<protein>
    <submittedName>
        <fullName evidence="2">Uncharacterized protein</fullName>
    </submittedName>
</protein>
<dbReference type="PANTHER" id="PTHR31642">
    <property type="entry name" value="TRICHOTHECENE 3-O-ACETYLTRANSFERASE"/>
    <property type="match status" value="1"/>
</dbReference>
<dbReference type="Proteomes" id="UP001234581">
    <property type="component" value="Unassembled WGS sequence"/>
</dbReference>
<dbReference type="AlphaFoldDB" id="A0AAD7XTC3"/>